<accession>A0ACC1LDR6</accession>
<organism evidence="1 2">
    <name type="scientific">Coemansia furcata</name>
    <dbReference type="NCBI Taxonomy" id="417177"/>
    <lineage>
        <taxon>Eukaryota</taxon>
        <taxon>Fungi</taxon>
        <taxon>Fungi incertae sedis</taxon>
        <taxon>Zoopagomycota</taxon>
        <taxon>Kickxellomycotina</taxon>
        <taxon>Kickxellomycetes</taxon>
        <taxon>Kickxellales</taxon>
        <taxon>Kickxellaceae</taxon>
        <taxon>Coemansia</taxon>
    </lineage>
</organism>
<keyword evidence="2" id="KW-1185">Reference proteome</keyword>
<protein>
    <submittedName>
        <fullName evidence="1">Uncharacterized protein</fullName>
    </submittedName>
</protein>
<dbReference type="EMBL" id="JANBUP010001308">
    <property type="protein sequence ID" value="KAJ2806643.1"/>
    <property type="molecule type" value="Genomic_DNA"/>
</dbReference>
<gene>
    <name evidence="1" type="ORF">H4S07_003759</name>
</gene>
<dbReference type="Proteomes" id="UP001140096">
    <property type="component" value="Unassembled WGS sequence"/>
</dbReference>
<reference evidence="1" key="1">
    <citation type="submission" date="2022-07" db="EMBL/GenBank/DDBJ databases">
        <title>Phylogenomic reconstructions and comparative analyses of Kickxellomycotina fungi.</title>
        <authorList>
            <person name="Reynolds N.K."/>
            <person name="Stajich J.E."/>
            <person name="Barry K."/>
            <person name="Grigoriev I.V."/>
            <person name="Crous P."/>
            <person name="Smith M.E."/>
        </authorList>
    </citation>
    <scope>NUCLEOTIDE SEQUENCE</scope>
    <source>
        <strain evidence="1">CBS 102833</strain>
    </source>
</reference>
<sequence>MNATPDDLNGNNTGENELNGPEASDHYDGSEPDRINHYGGGSAGVDDDTDSSDADSDASSDDSASDDNSSTSSSDADSDSEMYSSSDTEAHDANYVPDTTPEDADPYESDRDHYMSADDYDFELSHGEYATLLNNDATTLVNGHGAMIPDRVVPVDYDGETLAGEDMLVD</sequence>
<name>A0ACC1LDR6_9FUNG</name>
<evidence type="ECO:0000313" key="1">
    <source>
        <dbReference type="EMBL" id="KAJ2806643.1"/>
    </source>
</evidence>
<comment type="caution">
    <text evidence="1">The sequence shown here is derived from an EMBL/GenBank/DDBJ whole genome shotgun (WGS) entry which is preliminary data.</text>
</comment>
<proteinExistence type="predicted"/>
<evidence type="ECO:0000313" key="2">
    <source>
        <dbReference type="Proteomes" id="UP001140096"/>
    </source>
</evidence>